<dbReference type="AlphaFoldDB" id="A0A7D5QJ69"/>
<dbReference type="InterPro" id="IPR021454">
    <property type="entry name" value="DUF3105"/>
</dbReference>
<reference evidence="1 2" key="1">
    <citation type="submission" date="2020-06" db="EMBL/GenBank/DDBJ databases">
        <title>NJ-3-1, isolated from saline soil.</title>
        <authorList>
            <person name="Cui H.L."/>
            <person name="Shi X."/>
        </authorList>
    </citation>
    <scope>NUCLEOTIDE SEQUENCE [LARGE SCALE GENOMIC DNA]</scope>
    <source>
        <strain evidence="1 2">NJ-3-1</strain>
    </source>
</reference>
<dbReference type="KEGG" id="halu:HUG12_05425"/>
<dbReference type="Proteomes" id="UP000509626">
    <property type="component" value="Chromosome"/>
</dbReference>
<dbReference type="OrthoDB" id="2572at2157"/>
<proteinExistence type="predicted"/>
<evidence type="ECO:0000313" key="2">
    <source>
        <dbReference type="Proteomes" id="UP000509626"/>
    </source>
</evidence>
<keyword evidence="2" id="KW-1185">Reference proteome</keyword>
<protein>
    <submittedName>
        <fullName evidence="1">DUF3105 domain-containing protein</fullName>
    </submittedName>
</protein>
<accession>A0A7D5QJ69</accession>
<dbReference type="EMBL" id="CP058579">
    <property type="protein sequence ID" value="QLG61205.1"/>
    <property type="molecule type" value="Genomic_DNA"/>
</dbReference>
<name>A0A7D5QJ69_9EURY</name>
<dbReference type="RefSeq" id="WP_179267789.1">
    <property type="nucleotide sequence ID" value="NZ_CP058579.1"/>
</dbReference>
<dbReference type="GeneID" id="56036878"/>
<dbReference type="Pfam" id="PF11303">
    <property type="entry name" value="DUF3105"/>
    <property type="match status" value="1"/>
</dbReference>
<evidence type="ECO:0000313" key="1">
    <source>
        <dbReference type="EMBL" id="QLG61205.1"/>
    </source>
</evidence>
<organism evidence="1 2">
    <name type="scientific">Halorarum salinum</name>
    <dbReference type="NCBI Taxonomy" id="2743089"/>
    <lineage>
        <taxon>Archaea</taxon>
        <taxon>Methanobacteriati</taxon>
        <taxon>Methanobacteriota</taxon>
        <taxon>Stenosarchaea group</taxon>
        <taxon>Halobacteria</taxon>
        <taxon>Halobacteriales</taxon>
        <taxon>Haloferacaceae</taxon>
        <taxon>Halorarum</taxon>
    </lineage>
</organism>
<sequence length="200" mass="21432">MPGRSPIGGDAELRSPSRRAVLRVAGGATVLPLSGCLGLGGGGGIEAESLPDRGDAAALADVESFPNEGVDHVPAGTEVEYGIRPPTSGNHYAGTVRAGFYEEPRSRGELVHTLEHGAVVVYYDPDELTEEARGSLRAWANNHAGTWRSIVVAPYDYDGPEAPYTLTAWQHMLRMEEYDAEVVRAFCAEFLGRGPENPVR</sequence>
<gene>
    <name evidence="1" type="ORF">HUG12_05425</name>
</gene>